<dbReference type="EMBL" id="CP104003">
    <property type="protein sequence ID" value="UWM55198.1"/>
    <property type="molecule type" value="Genomic_DNA"/>
</dbReference>
<keyword evidence="2" id="KW-0808">Transferase</keyword>
<organism evidence="4 5">
    <name type="scientific">Salinirubellus salinus</name>
    <dbReference type="NCBI Taxonomy" id="1364945"/>
    <lineage>
        <taxon>Archaea</taxon>
        <taxon>Methanobacteriati</taxon>
        <taxon>Methanobacteriota</taxon>
        <taxon>Stenosarchaea group</taxon>
        <taxon>Halobacteria</taxon>
        <taxon>Halobacteriales</taxon>
        <taxon>Natronomonadaceae</taxon>
        <taxon>Salinirubellus</taxon>
    </lineage>
</organism>
<name>A0A9E7R4G2_9EURY</name>
<dbReference type="KEGG" id="ssai:N0B31_02690"/>
<evidence type="ECO:0000256" key="1">
    <source>
        <dbReference type="ARBA" id="ARBA00022603"/>
    </source>
</evidence>
<protein>
    <submittedName>
        <fullName evidence="4">Site-specific DNA-methyltransferase</fullName>
    </submittedName>
</protein>
<dbReference type="InterPro" id="IPR002941">
    <property type="entry name" value="DNA_methylase_N4/N6"/>
</dbReference>
<keyword evidence="5" id="KW-1185">Reference proteome</keyword>
<dbReference type="Gene3D" id="3.40.50.150">
    <property type="entry name" value="Vaccinia Virus protein VP39"/>
    <property type="match status" value="2"/>
</dbReference>
<evidence type="ECO:0000259" key="3">
    <source>
        <dbReference type="Pfam" id="PF01555"/>
    </source>
</evidence>
<gene>
    <name evidence="4" type="ORF">N0B31_02690</name>
</gene>
<dbReference type="SUPFAM" id="SSF53335">
    <property type="entry name" value="S-adenosyl-L-methionine-dependent methyltransferases"/>
    <property type="match status" value="2"/>
</dbReference>
<reference evidence="4" key="1">
    <citation type="submission" date="2022-09" db="EMBL/GenBank/DDBJ databases">
        <title>Diverse halophilic archaea isolated from saline environments.</title>
        <authorList>
            <person name="Cui H.-L."/>
        </authorList>
    </citation>
    <scope>NUCLEOTIDE SEQUENCE</scope>
    <source>
        <strain evidence="4">ZS-35-S2</strain>
    </source>
</reference>
<dbReference type="GO" id="GO:0003677">
    <property type="term" value="F:DNA binding"/>
    <property type="evidence" value="ECO:0007669"/>
    <property type="project" value="InterPro"/>
</dbReference>
<dbReference type="GO" id="GO:0008170">
    <property type="term" value="F:N-methyltransferase activity"/>
    <property type="evidence" value="ECO:0007669"/>
    <property type="project" value="InterPro"/>
</dbReference>
<evidence type="ECO:0000256" key="2">
    <source>
        <dbReference type="ARBA" id="ARBA00022679"/>
    </source>
</evidence>
<dbReference type="InterPro" id="IPR029063">
    <property type="entry name" value="SAM-dependent_MTases_sf"/>
</dbReference>
<dbReference type="Pfam" id="PF01555">
    <property type="entry name" value="N6_N4_Mtase"/>
    <property type="match status" value="1"/>
</dbReference>
<feature type="domain" description="DNA methylase N-4/N-6" evidence="3">
    <location>
        <begin position="75"/>
        <end position="149"/>
    </location>
</feature>
<proteinExistence type="predicted"/>
<dbReference type="AlphaFoldDB" id="A0A9E7R4G2"/>
<dbReference type="GO" id="GO:0032259">
    <property type="term" value="P:methylation"/>
    <property type="evidence" value="ECO:0007669"/>
    <property type="project" value="UniProtKB-KW"/>
</dbReference>
<evidence type="ECO:0000313" key="5">
    <source>
        <dbReference type="Proteomes" id="UP001057580"/>
    </source>
</evidence>
<sequence>MSSDDRNGSADDLYLQRSGTHGMRIEDGKLYPDFQLSTNPASNIEQESPGYAIKEFDIFGGDKEKVLIPEMDFRKLSNISSTTYITHGIHKHPAVFIPQIPDYLINTFTSEQNRDGNRPLVLDPFNGSGTSGIESKVAGRDYLGIEINPLSKLVSEVSTTPIPPSVLRDVEYEIVDRLAKTEDRVYTEYDVTFPGRTQKEHWFEQRAVRDLTRIRKVVSEYIDEDRIHFDSLTETEDSILRDLATKEADLAGMVNRWLVLMIANTVFGVSNADPKVSKAHKSSTMREKIDAGEHPEKRILQLYATHLHQSREKLLDLWEKIYDKREYADSTDGAVSQSILRENRAHKAEVDIRLGDARTFDVRDEKRLADLALTSPPYINAINYYRGTKLRLFWISDLLEDYFDATQLRQSMVGTNSAQISNTNRELPASIRDIWTGTTEEYEKTSLTTLDEDIRAIHEGALSEAKRRAFTTWRFFAEDMLQSICRTYEHLKPGAYFFLIIGENTIGGRHIQSHKFVADIAKNLGRFDSDISGAELDNPEGFRVVGIAIDEISTRDLFEHRNHRSGVIEHEWVVMLQKPSSSG</sequence>
<dbReference type="Proteomes" id="UP001057580">
    <property type="component" value="Chromosome"/>
</dbReference>
<keyword evidence="1" id="KW-0489">Methyltransferase</keyword>
<dbReference type="InterPro" id="IPR001091">
    <property type="entry name" value="RM_Methyltransferase"/>
</dbReference>
<accession>A0A9E7R4G2</accession>
<dbReference type="PRINTS" id="PR00508">
    <property type="entry name" value="S21N4MTFRASE"/>
</dbReference>
<dbReference type="GeneID" id="74941294"/>
<dbReference type="RefSeq" id="WP_260594250.1">
    <property type="nucleotide sequence ID" value="NZ_CP104003.1"/>
</dbReference>
<evidence type="ECO:0000313" key="4">
    <source>
        <dbReference type="EMBL" id="UWM55198.1"/>
    </source>
</evidence>